<evidence type="ECO:0000256" key="1">
    <source>
        <dbReference type="SAM" id="MobiDB-lite"/>
    </source>
</evidence>
<proteinExistence type="predicted"/>
<accession>A0A560B021</accession>
<dbReference type="PANTHER" id="PTHR30432">
    <property type="entry name" value="TRANSCRIPTIONAL REGULATOR MODE"/>
    <property type="match status" value="1"/>
</dbReference>
<gene>
    <name evidence="2" type="ORF">FBZ82_109233</name>
</gene>
<sequence>MHGWGERGQRTGAVRRGDRVLGGAMTRLRIRIDFDTGGSVGPGKIMLLERIRETGSISAAARTLGMSYRRAWLLVDDLNRIFAEPVVSAAVGGKHGGGTALTAFGERVIEHYRAVERDAFAAATPRLEALEGMLNADYGAGTNPADDGSFSGDPTLKPGCKPA</sequence>
<dbReference type="RefSeq" id="WP_432612402.1">
    <property type="nucleotide sequence ID" value="NZ_VITF01000009.1"/>
</dbReference>
<dbReference type="PANTHER" id="PTHR30432:SF1">
    <property type="entry name" value="DNA-BINDING TRANSCRIPTIONAL DUAL REGULATOR MODE"/>
    <property type="match status" value="1"/>
</dbReference>
<dbReference type="Proteomes" id="UP000316083">
    <property type="component" value="Unassembled WGS sequence"/>
</dbReference>
<dbReference type="AlphaFoldDB" id="A0A560B021"/>
<dbReference type="InterPro" id="IPR036388">
    <property type="entry name" value="WH-like_DNA-bd_sf"/>
</dbReference>
<evidence type="ECO:0000313" key="2">
    <source>
        <dbReference type="EMBL" id="TWA65976.1"/>
    </source>
</evidence>
<dbReference type="EMBL" id="VITF01000009">
    <property type="protein sequence ID" value="TWA65976.1"/>
    <property type="molecule type" value="Genomic_DNA"/>
</dbReference>
<dbReference type="Gene3D" id="1.10.10.10">
    <property type="entry name" value="Winged helix-like DNA-binding domain superfamily/Winged helix DNA-binding domain"/>
    <property type="match status" value="1"/>
</dbReference>
<dbReference type="InterPro" id="IPR036390">
    <property type="entry name" value="WH_DNA-bd_sf"/>
</dbReference>
<name>A0A560B021_AZOBR</name>
<comment type="caution">
    <text evidence="2">The sequence shown here is derived from an EMBL/GenBank/DDBJ whole genome shotgun (WGS) entry which is preliminary data.</text>
</comment>
<dbReference type="InterPro" id="IPR051815">
    <property type="entry name" value="Molybdate_resp_trans_reg"/>
</dbReference>
<dbReference type="SUPFAM" id="SSF46785">
    <property type="entry name" value="Winged helix' DNA-binding domain"/>
    <property type="match status" value="1"/>
</dbReference>
<reference evidence="2 3" key="1">
    <citation type="submission" date="2019-06" db="EMBL/GenBank/DDBJ databases">
        <title>Genomic Encyclopedia of Type Strains, Phase IV (KMG-V): Genome sequencing to study the core and pangenomes of soil and plant-associated prokaryotes.</title>
        <authorList>
            <person name="Whitman W."/>
        </authorList>
    </citation>
    <scope>NUCLEOTIDE SEQUENCE [LARGE SCALE GENOMIC DNA]</scope>
    <source>
        <strain evidence="2 3">BR 11796</strain>
    </source>
</reference>
<protein>
    <submittedName>
        <fullName evidence="2">Molybdate transport system regulatory protein</fullName>
    </submittedName>
</protein>
<organism evidence="2 3">
    <name type="scientific">Azospirillum brasilense</name>
    <dbReference type="NCBI Taxonomy" id="192"/>
    <lineage>
        <taxon>Bacteria</taxon>
        <taxon>Pseudomonadati</taxon>
        <taxon>Pseudomonadota</taxon>
        <taxon>Alphaproteobacteria</taxon>
        <taxon>Rhodospirillales</taxon>
        <taxon>Azospirillaceae</taxon>
        <taxon>Azospirillum</taxon>
    </lineage>
</organism>
<evidence type="ECO:0000313" key="3">
    <source>
        <dbReference type="Proteomes" id="UP000316083"/>
    </source>
</evidence>
<feature type="region of interest" description="Disordered" evidence="1">
    <location>
        <begin position="144"/>
        <end position="163"/>
    </location>
</feature>